<reference evidence="2" key="1">
    <citation type="submission" date="2022-11" db="UniProtKB">
        <authorList>
            <consortium name="WormBaseParasite"/>
        </authorList>
    </citation>
    <scope>IDENTIFICATION</scope>
</reference>
<sequence length="271" mass="31085">MGEHLIDIVTSSNALATRDAENLKLLRHVRTNEFKSKNVQIRSRPSQCIVVDEVDCMLVDDTLQGRILKLTFHVHGMEYLETMCQDKAKKHLNDAIHLINGKLIPSIKPNEQNGEGNAENTALSQQIVNKVQLIQRLSEQCNKWYNGRYDNCGSAIADGIIADESIADYNCGRVNCGRQLRTTITDETIAVENCRTTITDETIADDNCGLQLRTRSIADDNCGRQLRTRNCDEEQEHPNMSESNFDNQNRHLRYYYENEFRMRYRTCHSTK</sequence>
<evidence type="ECO:0000313" key="1">
    <source>
        <dbReference type="Proteomes" id="UP000887572"/>
    </source>
</evidence>
<dbReference type="AlphaFoldDB" id="A0A914HTN5"/>
<name>A0A914HTN5_GLORO</name>
<proteinExistence type="predicted"/>
<protein>
    <submittedName>
        <fullName evidence="2">Uncharacterized protein</fullName>
    </submittedName>
</protein>
<dbReference type="Proteomes" id="UP000887572">
    <property type="component" value="Unplaced"/>
</dbReference>
<evidence type="ECO:0000313" key="2">
    <source>
        <dbReference type="WBParaSite" id="Gr19_v10_g4570.t1"/>
    </source>
</evidence>
<organism evidence="1 2">
    <name type="scientific">Globodera rostochiensis</name>
    <name type="common">Golden nematode worm</name>
    <name type="synonym">Heterodera rostochiensis</name>
    <dbReference type="NCBI Taxonomy" id="31243"/>
    <lineage>
        <taxon>Eukaryota</taxon>
        <taxon>Metazoa</taxon>
        <taxon>Ecdysozoa</taxon>
        <taxon>Nematoda</taxon>
        <taxon>Chromadorea</taxon>
        <taxon>Rhabditida</taxon>
        <taxon>Tylenchina</taxon>
        <taxon>Tylenchomorpha</taxon>
        <taxon>Tylenchoidea</taxon>
        <taxon>Heteroderidae</taxon>
        <taxon>Heteroderinae</taxon>
        <taxon>Globodera</taxon>
    </lineage>
</organism>
<dbReference type="WBParaSite" id="Gr19_v10_g4570.t1">
    <property type="protein sequence ID" value="Gr19_v10_g4570.t1"/>
    <property type="gene ID" value="Gr19_v10_g4570"/>
</dbReference>
<keyword evidence="1" id="KW-1185">Reference proteome</keyword>
<accession>A0A914HTN5</accession>